<dbReference type="EMBL" id="PJCH01000011">
    <property type="protein sequence ID" value="PQA86827.1"/>
    <property type="molecule type" value="Genomic_DNA"/>
</dbReference>
<organism evidence="1 2">
    <name type="scientific">Hyphococcus luteus</name>
    <dbReference type="NCBI Taxonomy" id="2058213"/>
    <lineage>
        <taxon>Bacteria</taxon>
        <taxon>Pseudomonadati</taxon>
        <taxon>Pseudomonadota</taxon>
        <taxon>Alphaproteobacteria</taxon>
        <taxon>Parvularculales</taxon>
        <taxon>Parvularculaceae</taxon>
        <taxon>Hyphococcus</taxon>
    </lineage>
</organism>
<name>A0A2S7K2W1_9PROT</name>
<gene>
    <name evidence="1" type="ORF">CW354_15215</name>
</gene>
<proteinExistence type="predicted"/>
<evidence type="ECO:0000313" key="2">
    <source>
        <dbReference type="Proteomes" id="UP000239504"/>
    </source>
</evidence>
<accession>A0A2S7K2W1</accession>
<dbReference type="AlphaFoldDB" id="A0A2S7K2W1"/>
<protein>
    <submittedName>
        <fullName evidence="1">Uncharacterized protein</fullName>
    </submittedName>
</protein>
<evidence type="ECO:0000313" key="1">
    <source>
        <dbReference type="EMBL" id="PQA86827.1"/>
    </source>
</evidence>
<dbReference type="Proteomes" id="UP000239504">
    <property type="component" value="Unassembled WGS sequence"/>
</dbReference>
<comment type="caution">
    <text evidence="1">The sequence shown here is derived from an EMBL/GenBank/DDBJ whole genome shotgun (WGS) entry which is preliminary data.</text>
</comment>
<sequence>MKWFSTRKAFWGGDFAFAPFFSLAYDRYFRIGERSYEIKIILRCNNHFRCCCIRLRNPA</sequence>
<keyword evidence="2" id="KW-1185">Reference proteome</keyword>
<reference evidence="1 2" key="1">
    <citation type="submission" date="2017-12" db="EMBL/GenBank/DDBJ databases">
        <authorList>
            <person name="Hurst M.R.H."/>
        </authorList>
    </citation>
    <scope>NUCLEOTIDE SEQUENCE [LARGE SCALE GENOMIC DNA]</scope>
    <source>
        <strain evidence="1 2">SY-3-19</strain>
    </source>
</reference>